<comment type="caution">
    <text evidence="5">The sequence shown here is derived from an EMBL/GenBank/DDBJ whole genome shotgun (WGS) entry which is preliminary data.</text>
</comment>
<gene>
    <name evidence="5" type="ORF">C667_21751</name>
</gene>
<dbReference type="EMBL" id="AMXF01000329">
    <property type="protein sequence ID" value="ENO93608.1"/>
    <property type="molecule type" value="Genomic_DNA"/>
</dbReference>
<accession>N6ZH10</accession>
<dbReference type="Pfam" id="PF01872">
    <property type="entry name" value="RibD_C"/>
    <property type="match status" value="1"/>
</dbReference>
<evidence type="ECO:0000256" key="1">
    <source>
        <dbReference type="ARBA" id="ARBA00005104"/>
    </source>
</evidence>
<dbReference type="InterPro" id="IPR002734">
    <property type="entry name" value="RibDG_C"/>
</dbReference>
<evidence type="ECO:0000313" key="6">
    <source>
        <dbReference type="Proteomes" id="UP000013047"/>
    </source>
</evidence>
<dbReference type="SUPFAM" id="SSF53597">
    <property type="entry name" value="Dihydrofolate reductase-like"/>
    <property type="match status" value="1"/>
</dbReference>
<evidence type="ECO:0000256" key="3">
    <source>
        <dbReference type="ARBA" id="ARBA00023002"/>
    </source>
</evidence>
<evidence type="ECO:0000313" key="5">
    <source>
        <dbReference type="EMBL" id="ENO93608.1"/>
    </source>
</evidence>
<keyword evidence="2" id="KW-0521">NADP</keyword>
<dbReference type="PANTHER" id="PTHR38011">
    <property type="entry name" value="DIHYDROFOLATE REDUCTASE FAMILY PROTEIN (AFU_ORTHOLOGUE AFUA_8G06820)"/>
    <property type="match status" value="1"/>
</dbReference>
<keyword evidence="3" id="KW-0560">Oxidoreductase</keyword>
<comment type="pathway">
    <text evidence="1">Cofactor biosynthesis; riboflavin biosynthesis.</text>
</comment>
<sequence>MDVHIARGGSWRCARALRADTAELLDLFLPWVATPGRLAIAQLGQSLDGRIATASGASHYINCLEARTHLHRLRALVDAVVVGVGTVNADDPQLTVRHVAGRNPVRVVLDPRARARADARLFHDGTAPTVHLVGVDLAPARAVLPERPARIGLACTDAGFDPAAVLEWLARAGCRRVLVEGGGLTVSRFVHAGAIDRLHLLVAPLLIGSGRPGLALPPIDTLDEALRPACRLFRCGEDTVFDLDLGRDAGLAQQD</sequence>
<evidence type="ECO:0000259" key="4">
    <source>
        <dbReference type="Pfam" id="PF01872"/>
    </source>
</evidence>
<protein>
    <submittedName>
        <fullName evidence="5">Bifunctional deaminase-reductase domain-containing protein</fullName>
    </submittedName>
</protein>
<name>N6ZH10_9RHOO</name>
<proteinExistence type="predicted"/>
<evidence type="ECO:0000256" key="2">
    <source>
        <dbReference type="ARBA" id="ARBA00022857"/>
    </source>
</evidence>
<keyword evidence="6" id="KW-1185">Reference proteome</keyword>
<organism evidence="5 6">
    <name type="scientific">Thauera phenylacetica B4P</name>
    <dbReference type="NCBI Taxonomy" id="1234382"/>
    <lineage>
        <taxon>Bacteria</taxon>
        <taxon>Pseudomonadati</taxon>
        <taxon>Pseudomonadota</taxon>
        <taxon>Betaproteobacteria</taxon>
        <taxon>Rhodocyclales</taxon>
        <taxon>Zoogloeaceae</taxon>
        <taxon>Thauera</taxon>
    </lineage>
</organism>
<feature type="domain" description="Bacterial bifunctional deaminase-reductase C-terminal" evidence="4">
    <location>
        <begin position="40"/>
        <end position="213"/>
    </location>
</feature>
<dbReference type="InterPro" id="IPR024072">
    <property type="entry name" value="DHFR-like_dom_sf"/>
</dbReference>
<reference evidence="5 6" key="1">
    <citation type="submission" date="2012-09" db="EMBL/GenBank/DDBJ databases">
        <title>Draft Genome Sequences of 6 Strains from Genus Thauera.</title>
        <authorList>
            <person name="Liu B."/>
            <person name="Shapleigh J.P."/>
            <person name="Frostegard A.H."/>
        </authorList>
    </citation>
    <scope>NUCLEOTIDE SEQUENCE [LARGE SCALE GENOMIC DNA]</scope>
    <source>
        <strain evidence="5 6">B4P</strain>
    </source>
</reference>
<dbReference type="AlphaFoldDB" id="N6ZH10"/>
<dbReference type="GO" id="GO:0009231">
    <property type="term" value="P:riboflavin biosynthetic process"/>
    <property type="evidence" value="ECO:0007669"/>
    <property type="project" value="InterPro"/>
</dbReference>
<dbReference type="Gene3D" id="3.40.430.10">
    <property type="entry name" value="Dihydrofolate Reductase, subunit A"/>
    <property type="match status" value="1"/>
</dbReference>
<dbReference type="InterPro" id="IPR050765">
    <property type="entry name" value="Riboflavin_Biosynth_HTPR"/>
</dbReference>
<dbReference type="PANTHER" id="PTHR38011:SF7">
    <property type="entry name" value="2,5-DIAMINO-6-RIBOSYLAMINO-4(3H)-PYRIMIDINONE 5'-PHOSPHATE REDUCTASE"/>
    <property type="match status" value="1"/>
</dbReference>
<dbReference type="Proteomes" id="UP000013047">
    <property type="component" value="Unassembled WGS sequence"/>
</dbReference>
<dbReference type="GO" id="GO:0008703">
    <property type="term" value="F:5-amino-6-(5-phosphoribosylamino)uracil reductase activity"/>
    <property type="evidence" value="ECO:0007669"/>
    <property type="project" value="InterPro"/>
</dbReference>